<feature type="region of interest" description="Disordered" evidence="1">
    <location>
        <begin position="1"/>
        <end position="34"/>
    </location>
</feature>
<sequence>MSVQPIARPRTAPEPPDTVPRLLVDPNAPDRRTWDRVRFSGPPAPAEVPVEDVIDDTTGPRLVWSRGAVPELPDAGTWSATLVRACVEALLGARPAAQLSRWLDADLWTALNRRACLGMEIAGRPSHPPMVTIRRVHPCEISEGTWESSVVVHDGNRVRAAAIRLETRRGRWRATALEIG</sequence>
<protein>
    <submittedName>
        <fullName evidence="2">Uncharacterized protein</fullName>
    </submittedName>
</protein>
<dbReference type="Proteomes" id="UP000419743">
    <property type="component" value="Unassembled WGS sequence"/>
</dbReference>
<name>A0A7M4DL47_9MICO</name>
<organism evidence="2 3">
    <name type="scientific">Occultella aeris</name>
    <dbReference type="NCBI Taxonomy" id="2761496"/>
    <lineage>
        <taxon>Bacteria</taxon>
        <taxon>Bacillati</taxon>
        <taxon>Actinomycetota</taxon>
        <taxon>Actinomycetes</taxon>
        <taxon>Micrococcales</taxon>
        <taxon>Ruaniaceae</taxon>
        <taxon>Occultella</taxon>
    </lineage>
</organism>
<evidence type="ECO:0000313" key="2">
    <source>
        <dbReference type="EMBL" id="VZO37941.1"/>
    </source>
</evidence>
<dbReference type="EMBL" id="CACRYJ010000042">
    <property type="protein sequence ID" value="VZO37941.1"/>
    <property type="molecule type" value="Genomic_DNA"/>
</dbReference>
<dbReference type="RefSeq" id="WP_156741586.1">
    <property type="nucleotide sequence ID" value="NZ_CACRYJ010000042.1"/>
</dbReference>
<gene>
    <name evidence="2" type="ORF">HALOF300_02862</name>
</gene>
<reference evidence="2 3" key="1">
    <citation type="submission" date="2019-11" db="EMBL/GenBank/DDBJ databases">
        <authorList>
            <person name="Criscuolo A."/>
        </authorList>
    </citation>
    <scope>NUCLEOTIDE SEQUENCE [LARGE SCALE GENOMIC DNA]</scope>
    <source>
        <strain evidence="2">CIP111667</strain>
    </source>
</reference>
<dbReference type="AlphaFoldDB" id="A0A7M4DL47"/>
<keyword evidence="3" id="KW-1185">Reference proteome</keyword>
<evidence type="ECO:0000313" key="3">
    <source>
        <dbReference type="Proteomes" id="UP000419743"/>
    </source>
</evidence>
<dbReference type="InterPro" id="IPR045596">
    <property type="entry name" value="DUF6459"/>
</dbReference>
<accession>A0A7M4DL47</accession>
<comment type="caution">
    <text evidence="2">The sequence shown here is derived from an EMBL/GenBank/DDBJ whole genome shotgun (WGS) entry which is preliminary data.</text>
</comment>
<dbReference type="Pfam" id="PF20060">
    <property type="entry name" value="DUF6459"/>
    <property type="match status" value="1"/>
</dbReference>
<evidence type="ECO:0000256" key="1">
    <source>
        <dbReference type="SAM" id="MobiDB-lite"/>
    </source>
</evidence>
<proteinExistence type="predicted"/>